<dbReference type="Proteomes" id="UP000030665">
    <property type="component" value="Unassembled WGS sequence"/>
</dbReference>
<gene>
    <name evidence="2" type="ORF">TTRE_0000106701</name>
</gene>
<keyword evidence="3" id="KW-1185">Reference proteome</keyword>
<feature type="compositionally biased region" description="Basic residues" evidence="1">
    <location>
        <begin position="81"/>
        <end position="90"/>
    </location>
</feature>
<protein>
    <submittedName>
        <fullName evidence="2">Uncharacterized protein</fullName>
    </submittedName>
</protein>
<evidence type="ECO:0000313" key="3">
    <source>
        <dbReference type="Proteomes" id="UP000030665"/>
    </source>
</evidence>
<organism evidence="2 3">
    <name type="scientific">Trichuris trichiura</name>
    <name type="common">Whipworm</name>
    <name type="synonym">Trichocephalus trichiurus</name>
    <dbReference type="NCBI Taxonomy" id="36087"/>
    <lineage>
        <taxon>Eukaryota</taxon>
        <taxon>Metazoa</taxon>
        <taxon>Ecdysozoa</taxon>
        <taxon>Nematoda</taxon>
        <taxon>Enoplea</taxon>
        <taxon>Dorylaimia</taxon>
        <taxon>Trichinellida</taxon>
        <taxon>Trichuridae</taxon>
        <taxon>Trichuris</taxon>
    </lineage>
</organism>
<name>A0A077Z2B8_TRITR</name>
<accession>A0A077Z2B8</accession>
<dbReference type="EMBL" id="HG805832">
    <property type="protein sequence ID" value="CDW52805.1"/>
    <property type="molecule type" value="Genomic_DNA"/>
</dbReference>
<dbReference type="AlphaFoldDB" id="A0A077Z2B8"/>
<sequence>MLTDCGYDRRRRHYVYAFILVTNQEQAIGVAKLAYDESGMKAESSSSVVGLVESPIVGGSIDESQQANRTNRVRRTDTKSPRRRRRTWDRSLKKRYPSYVPYFSRCQ</sequence>
<evidence type="ECO:0000313" key="2">
    <source>
        <dbReference type="EMBL" id="CDW52805.1"/>
    </source>
</evidence>
<reference evidence="2" key="2">
    <citation type="submission" date="2014-03" db="EMBL/GenBank/DDBJ databases">
        <title>The whipworm genome and dual-species transcriptomics of an intimate host-pathogen interaction.</title>
        <authorList>
            <person name="Foth B.J."/>
            <person name="Tsai I.J."/>
            <person name="Reid A.J."/>
            <person name="Bancroft A.J."/>
            <person name="Nichol S."/>
            <person name="Tracey A."/>
            <person name="Holroyd N."/>
            <person name="Cotton J.A."/>
            <person name="Stanley E.J."/>
            <person name="Zarowiecki M."/>
            <person name="Liu J.Z."/>
            <person name="Huckvale T."/>
            <person name="Cooper P.J."/>
            <person name="Grencis R.K."/>
            <person name="Berriman M."/>
        </authorList>
    </citation>
    <scope>NUCLEOTIDE SEQUENCE [LARGE SCALE GENOMIC DNA]</scope>
</reference>
<proteinExistence type="predicted"/>
<feature type="region of interest" description="Disordered" evidence="1">
    <location>
        <begin position="60"/>
        <end position="90"/>
    </location>
</feature>
<dbReference type="OrthoDB" id="10594017at2759"/>
<evidence type="ECO:0000256" key="1">
    <source>
        <dbReference type="SAM" id="MobiDB-lite"/>
    </source>
</evidence>
<reference evidence="2" key="1">
    <citation type="submission" date="2014-01" db="EMBL/GenBank/DDBJ databases">
        <authorList>
            <person name="Aslett M."/>
        </authorList>
    </citation>
    <scope>NUCLEOTIDE SEQUENCE</scope>
</reference>